<evidence type="ECO:0000313" key="1">
    <source>
        <dbReference type="EMBL" id="TPQ16278.1"/>
    </source>
</evidence>
<dbReference type="OrthoDB" id="9814791at2"/>
<keyword evidence="2" id="KW-1185">Reference proteome</keyword>
<dbReference type="AlphaFoldDB" id="A0A505D681"/>
<comment type="caution">
    <text evidence="1">The sequence shown here is derived from an EMBL/GenBank/DDBJ whole genome shotgun (WGS) entry which is preliminary data.</text>
</comment>
<sequence length="174" mass="19868">MSTPHDFDFFIGEWDVTHRRRTDFLDAQSTWEEFPATNRCWSLFDGAANIDEMDVPSQGWKGLTLRLFDQETEQWSLNWSSSRSGRLFPPVIGHFTDGRGEFFGDDTLPNSRLRSSGGTPIGQPVRVRFVWSGISDTTARWEQAFSVDGEKTWVTNWFMDFTRRAAPVSGTTSA</sequence>
<evidence type="ECO:0008006" key="3">
    <source>
        <dbReference type="Google" id="ProtNLM"/>
    </source>
</evidence>
<dbReference type="EMBL" id="VCHX02000336">
    <property type="protein sequence ID" value="TPQ16278.1"/>
    <property type="molecule type" value="Genomic_DNA"/>
</dbReference>
<organism evidence="1 2">
    <name type="scientific">Streptomyces sporangiiformans</name>
    <dbReference type="NCBI Taxonomy" id="2315329"/>
    <lineage>
        <taxon>Bacteria</taxon>
        <taxon>Bacillati</taxon>
        <taxon>Actinomycetota</taxon>
        <taxon>Actinomycetes</taxon>
        <taxon>Kitasatosporales</taxon>
        <taxon>Streptomycetaceae</taxon>
        <taxon>Streptomyces</taxon>
    </lineage>
</organism>
<protein>
    <recommendedName>
        <fullName evidence="3">DUF1579 domain-containing protein</fullName>
    </recommendedName>
</protein>
<evidence type="ECO:0000313" key="2">
    <source>
        <dbReference type="Proteomes" id="UP000317378"/>
    </source>
</evidence>
<proteinExistence type="predicted"/>
<name>A0A505D681_9ACTN</name>
<dbReference type="RefSeq" id="WP_119105944.1">
    <property type="nucleotide sequence ID" value="NZ_QXMJ01000336.1"/>
</dbReference>
<accession>A0A505D681</accession>
<gene>
    <name evidence="1" type="ORF">FGD71_042515</name>
</gene>
<dbReference type="Proteomes" id="UP000317378">
    <property type="component" value="Unassembled WGS sequence"/>
</dbReference>
<reference evidence="1 2" key="1">
    <citation type="submission" date="2019-06" db="EMBL/GenBank/DDBJ databases">
        <title>Streptomyces sporangiiformans sp. nov., a novel actinomycete isolated from soil in Mount Song.</title>
        <authorList>
            <person name="Han L."/>
        </authorList>
    </citation>
    <scope>NUCLEOTIDE SEQUENCE [LARGE SCALE GENOMIC DNA]</scope>
    <source>
        <strain evidence="1 2">NEAU-SSA 1</strain>
    </source>
</reference>